<accession>A0A2A8ZT25</accession>
<dbReference type="EMBL" id="NTRR01000063">
    <property type="protein sequence ID" value="PFE08591.1"/>
    <property type="molecule type" value="Genomic_DNA"/>
</dbReference>
<protein>
    <recommendedName>
        <fullName evidence="1">KAP NTPase domain-containing protein</fullName>
    </recommendedName>
</protein>
<feature type="domain" description="KAP NTPase" evidence="1">
    <location>
        <begin position="40"/>
        <end position="308"/>
    </location>
</feature>
<organism evidence="2 3">
    <name type="scientific">Bacillus cereus</name>
    <dbReference type="NCBI Taxonomy" id="1396"/>
    <lineage>
        <taxon>Bacteria</taxon>
        <taxon>Bacillati</taxon>
        <taxon>Bacillota</taxon>
        <taxon>Bacilli</taxon>
        <taxon>Bacillales</taxon>
        <taxon>Bacillaceae</taxon>
        <taxon>Bacillus</taxon>
        <taxon>Bacillus cereus group</taxon>
    </lineage>
</organism>
<name>A0A2A8ZT25_BACCE</name>
<comment type="caution">
    <text evidence="2">The sequence shown here is derived from an EMBL/GenBank/DDBJ whole genome shotgun (WGS) entry which is preliminary data.</text>
</comment>
<dbReference type="Pfam" id="PF07693">
    <property type="entry name" value="KAP_NTPase"/>
    <property type="match status" value="1"/>
</dbReference>
<proteinExistence type="predicted"/>
<evidence type="ECO:0000313" key="2">
    <source>
        <dbReference type="EMBL" id="PFE08591.1"/>
    </source>
</evidence>
<sequence>MTMIYDNRPFEINVTSDLFGTHFKADAIKNMLETNNDYFEKNNMIALYGEWGSGKTSVMEYINKNITNYNVVFFEAWKYEKDSNLSLSLFEMILDKVEVEKDSLGKVLEDVKLIGKTLLNFSKNLLFNYRLSLPGMTVNIDQATKDTIKEMDEIIERTSFYTNLKEFNNSFNKLLDEYHEATGKKLLVFIDDLDRCSPENVLDLISSIKHFFIDSDKVVYFCGVDKHAVSKAINIRYQNIIKSEEYLEKVFDVTFNMPEIQNIDKLLEDFISRVNVFNTVADNNLYFLKQFFLHIKFTNPRKLKKLFNKYIFLCTLDKSNSNGIYSYIPKNFSNHEPVQMIFTLFIILLHEFNRENFNLIFNSEFKVGKLRNILDLESEFYSSIDSSTMSFKYYLNYLTSRWTNEQLIVSKNIGDSFKLQDGNNSLFDLILLFAPLDINVNPPFLGRQQRLENIRRLEAFVYQFQASEDKTLSSFNSHILNLFVYNDDLSDDIEFDVHRLVKMVNFYL</sequence>
<dbReference type="AlphaFoldDB" id="A0A2A8ZT25"/>
<gene>
    <name evidence="2" type="ORF">CN307_27985</name>
</gene>
<dbReference type="Proteomes" id="UP000220032">
    <property type="component" value="Unassembled WGS sequence"/>
</dbReference>
<evidence type="ECO:0000259" key="1">
    <source>
        <dbReference type="Pfam" id="PF07693"/>
    </source>
</evidence>
<reference evidence="2 3" key="1">
    <citation type="submission" date="2017-09" db="EMBL/GenBank/DDBJ databases">
        <title>Large-scale bioinformatics analysis of Bacillus genomes uncovers conserved roles of natural products in bacterial physiology.</title>
        <authorList>
            <consortium name="Agbiome Team Llc"/>
            <person name="Bleich R.M."/>
            <person name="Grubbs K.J."/>
            <person name="Santa Maria K.C."/>
            <person name="Allen S.E."/>
            <person name="Farag S."/>
            <person name="Shank E.A."/>
            <person name="Bowers A."/>
        </authorList>
    </citation>
    <scope>NUCLEOTIDE SEQUENCE [LARGE SCALE GENOMIC DNA]</scope>
    <source>
        <strain evidence="2 3">AFS022681</strain>
    </source>
</reference>
<dbReference type="Gene3D" id="3.40.50.300">
    <property type="entry name" value="P-loop containing nucleotide triphosphate hydrolases"/>
    <property type="match status" value="1"/>
</dbReference>
<dbReference type="InterPro" id="IPR027417">
    <property type="entry name" value="P-loop_NTPase"/>
</dbReference>
<evidence type="ECO:0000313" key="3">
    <source>
        <dbReference type="Proteomes" id="UP000220032"/>
    </source>
</evidence>
<dbReference type="SUPFAM" id="SSF52540">
    <property type="entry name" value="P-loop containing nucleoside triphosphate hydrolases"/>
    <property type="match status" value="1"/>
</dbReference>
<dbReference type="InterPro" id="IPR011646">
    <property type="entry name" value="KAP_P-loop"/>
</dbReference>
<dbReference type="RefSeq" id="WP_098343820.1">
    <property type="nucleotide sequence ID" value="NZ_NTRR01000063.1"/>
</dbReference>